<dbReference type="Pfam" id="PF12974">
    <property type="entry name" value="Phosphonate-bd"/>
    <property type="match status" value="2"/>
</dbReference>
<dbReference type="Gene3D" id="3.40.190.10">
    <property type="entry name" value="Periplasmic binding protein-like II"/>
    <property type="match status" value="2"/>
</dbReference>
<sequence length="505" mass="53927">MRLRLFLLGICLNLLLWPLQGLAELRFLLPPVSSPSVMFAAFEPLATHLQKSLGEPIQLSFSADLHQFYLKAREKRAQIVLLCPIAYLKIAHSKPYIPLAGLVPPPGGNESVIVVRSDSPIHTVLQLRGKSFILGNPACAASALVPLSLLDAAGIKRQDLSELGQGGSDSNALMDVAARFYDATAVAENIAEPYLRAGTLRVIARSTVGPGDLIAASESVPAAQQAAIRQTLLNLSQQDPSAMAAIHALATRFTSVTPGTYGPLRSLYSDLYGEELTPRLQRPRWRLGIPPAFSPLTAARLFQPLRLALEKATGKAIEISLPRDERQYLQQVRAGRYQFALLSPLMTKAAQGDVRRLATLIPNAGSSGLALVRIAGVQTASAQLRIAYGSPYCSAKDLIADKVAGFAAGKPVSWWPVDSERAVFTALGSGQANLGVVRSATVDSLAAAMPHTWEIVARTGPAPAWDLVASPAISRDQNAQVRDILATLPKQALTAAGFQEIAAQP</sequence>
<comment type="caution">
    <text evidence="1">The sequence shown here is derived from an EMBL/GenBank/DDBJ whole genome shotgun (WGS) entry which is preliminary data.</text>
</comment>
<dbReference type="RefSeq" id="WP_215872254.1">
    <property type="nucleotide sequence ID" value="NZ_JAAXYO010000126.1"/>
</dbReference>
<dbReference type="AlphaFoldDB" id="A0AAE2YQG0"/>
<dbReference type="EMBL" id="JAAXYO010000126">
    <property type="protein sequence ID" value="MBU2788277.1"/>
    <property type="molecule type" value="Genomic_DNA"/>
</dbReference>
<dbReference type="Proteomes" id="UP001197378">
    <property type="component" value="Unassembled WGS sequence"/>
</dbReference>
<accession>A0AAE2YQG0</accession>
<proteinExistence type="predicted"/>
<evidence type="ECO:0000313" key="1">
    <source>
        <dbReference type="EMBL" id="MBU2788277.1"/>
    </source>
</evidence>
<reference evidence="1" key="1">
    <citation type="journal article" date="2021" name="ISME J.">
        <title>Genomic evolution of the class Acidithiobacillia: deep-branching Proteobacteria living in extreme acidic conditions.</title>
        <authorList>
            <person name="Moya-Beltran A."/>
            <person name="Beard S."/>
            <person name="Rojas-Villalobos C."/>
            <person name="Issotta F."/>
            <person name="Gallardo Y."/>
            <person name="Ulloa R."/>
            <person name="Giaveno A."/>
            <person name="Degli Esposti M."/>
            <person name="Johnson D.B."/>
            <person name="Quatrini R."/>
        </authorList>
    </citation>
    <scope>NUCLEOTIDE SEQUENCE</scope>
    <source>
        <strain evidence="1">VAN18-1</strain>
    </source>
</reference>
<dbReference type="PANTHER" id="PTHR35841:SF1">
    <property type="entry name" value="PHOSPHONATES-BINDING PERIPLASMIC PROTEIN"/>
    <property type="match status" value="1"/>
</dbReference>
<evidence type="ECO:0000313" key="2">
    <source>
        <dbReference type="Proteomes" id="UP001197378"/>
    </source>
</evidence>
<name>A0AAE2YQG0_9PROT</name>
<keyword evidence="2" id="KW-1185">Reference proteome</keyword>
<dbReference type="PANTHER" id="PTHR35841">
    <property type="entry name" value="PHOSPHONATES-BINDING PERIPLASMIC PROTEIN"/>
    <property type="match status" value="1"/>
</dbReference>
<organism evidence="1 2">
    <name type="scientific">Igneacidithiobacillus copahuensis</name>
    <dbReference type="NCBI Taxonomy" id="2724909"/>
    <lineage>
        <taxon>Bacteria</taxon>
        <taxon>Pseudomonadati</taxon>
        <taxon>Pseudomonadota</taxon>
        <taxon>Acidithiobacillia</taxon>
        <taxon>Acidithiobacillales</taxon>
        <taxon>Acidithiobacillaceae</taxon>
        <taxon>Igneacidithiobacillus</taxon>
    </lineage>
</organism>
<dbReference type="SUPFAM" id="SSF53850">
    <property type="entry name" value="Periplasmic binding protein-like II"/>
    <property type="match status" value="2"/>
</dbReference>
<protein>
    <submittedName>
        <fullName evidence="1">Phosphate/phosphite/phosphonate ABC transporter substrate-binding protein</fullName>
    </submittedName>
</protein>
<gene>
    <name evidence="1" type="ORF">HFQ13_08680</name>
</gene>